<evidence type="ECO:0000256" key="1">
    <source>
        <dbReference type="ARBA" id="ARBA00022448"/>
    </source>
</evidence>
<reference evidence="18" key="1">
    <citation type="submission" date="2025-08" db="UniProtKB">
        <authorList>
            <consortium name="Ensembl"/>
        </authorList>
    </citation>
    <scope>IDENTIFICATION</scope>
</reference>
<dbReference type="GO" id="GO:0005509">
    <property type="term" value="F:calcium ion binding"/>
    <property type="evidence" value="ECO:0007669"/>
    <property type="project" value="TreeGrafter"/>
</dbReference>
<organism evidence="18 19">
    <name type="scientific">Eptatretus burgeri</name>
    <name type="common">Inshore hagfish</name>
    <dbReference type="NCBI Taxonomy" id="7764"/>
    <lineage>
        <taxon>Eukaryota</taxon>
        <taxon>Metazoa</taxon>
        <taxon>Chordata</taxon>
        <taxon>Craniata</taxon>
        <taxon>Vertebrata</taxon>
        <taxon>Cyclostomata</taxon>
        <taxon>Myxini</taxon>
        <taxon>Myxiniformes</taxon>
        <taxon>Myxinidae</taxon>
        <taxon>Eptatretinae</taxon>
        <taxon>Eptatretus</taxon>
    </lineage>
</organism>
<dbReference type="SMART" id="SM00454">
    <property type="entry name" value="SAM"/>
    <property type="match status" value="1"/>
</dbReference>
<evidence type="ECO:0000256" key="16">
    <source>
        <dbReference type="SAM" id="SignalP"/>
    </source>
</evidence>
<evidence type="ECO:0000256" key="7">
    <source>
        <dbReference type="ARBA" id="ARBA00022837"/>
    </source>
</evidence>
<keyword evidence="12" id="KW-0325">Glycoprotein</keyword>
<feature type="signal peptide" evidence="16">
    <location>
        <begin position="1"/>
        <end position="21"/>
    </location>
</feature>
<dbReference type="Proteomes" id="UP000694388">
    <property type="component" value="Unplaced"/>
</dbReference>
<keyword evidence="1" id="KW-0813">Transport</keyword>
<dbReference type="PROSITE" id="PS50105">
    <property type="entry name" value="SAM_DOMAIN"/>
    <property type="match status" value="1"/>
</dbReference>
<dbReference type="FunFam" id="1.10.238.180:FF:000001">
    <property type="entry name" value="Stromal interaction molecule 1"/>
    <property type="match status" value="1"/>
</dbReference>
<dbReference type="InterPro" id="IPR057835">
    <property type="entry name" value="EF-hand_STIM1/2"/>
</dbReference>
<evidence type="ECO:0000256" key="15">
    <source>
        <dbReference type="SAM" id="Phobius"/>
    </source>
</evidence>
<evidence type="ECO:0000256" key="4">
    <source>
        <dbReference type="ARBA" id="ARBA00022692"/>
    </source>
</evidence>
<protein>
    <recommendedName>
        <fullName evidence="17">SAM domain-containing protein</fullName>
    </recommendedName>
</protein>
<dbReference type="GO" id="GO:0005246">
    <property type="term" value="F:calcium channel regulator activity"/>
    <property type="evidence" value="ECO:0007669"/>
    <property type="project" value="InterPro"/>
</dbReference>
<keyword evidence="6 16" id="KW-0732">Signal</keyword>
<evidence type="ECO:0000256" key="12">
    <source>
        <dbReference type="ARBA" id="ARBA00023180"/>
    </source>
</evidence>
<dbReference type="GO" id="GO:0051049">
    <property type="term" value="P:regulation of transport"/>
    <property type="evidence" value="ECO:0007669"/>
    <property type="project" value="UniProtKB-ARBA"/>
</dbReference>
<evidence type="ECO:0000256" key="10">
    <source>
        <dbReference type="ARBA" id="ARBA00023065"/>
    </source>
</evidence>
<evidence type="ECO:0000256" key="8">
    <source>
        <dbReference type="ARBA" id="ARBA00022989"/>
    </source>
</evidence>
<keyword evidence="5" id="KW-0479">Metal-binding</keyword>
<name>A0A8C4N0Y2_EPTBU</name>
<reference evidence="18" key="2">
    <citation type="submission" date="2025-09" db="UniProtKB">
        <authorList>
            <consortium name="Ensembl"/>
        </authorList>
    </citation>
    <scope>IDENTIFICATION</scope>
</reference>
<evidence type="ECO:0000313" key="18">
    <source>
        <dbReference type="Ensembl" id="ENSEBUP00000000528.1"/>
    </source>
</evidence>
<sequence>MRPGRGARAFWFAMSASLIATMNRTEDIADFPEKERDSYEALQGIHSLMDDDRDGSVDRQESHEFLREDLQCSDPSARHSSFHREDSAVSFAEMWDAWRASEVYKWTSDDVLRWVEETVELPQYLELFRDHNISGPHLPQLAASNQTLLTGLLHITDRSHRHKLQLKALDVVLFGPPPATHSPVKDAILVAAVVAGLGAGWVAFLQSKRWRRHVRRMELELESLQQAEESLIELQNKLTQAEEEQRNVESEKRSLESRLRTRFERMRAVGGGPENKELGADADEKYKGGECGADQLRASLHRAEKELAMLRESSITTPALRPWLQLTYELEEEQGVLQRKLAEQRLFSARELVRVEMKR</sequence>
<dbReference type="GO" id="GO:0005886">
    <property type="term" value="C:plasma membrane"/>
    <property type="evidence" value="ECO:0007669"/>
    <property type="project" value="TreeGrafter"/>
</dbReference>
<dbReference type="InterPro" id="IPR013761">
    <property type="entry name" value="SAM/pointed_sf"/>
</dbReference>
<evidence type="ECO:0000256" key="6">
    <source>
        <dbReference type="ARBA" id="ARBA00022729"/>
    </source>
</evidence>
<dbReference type="GO" id="GO:0006874">
    <property type="term" value="P:intracellular calcium ion homeostasis"/>
    <property type="evidence" value="ECO:0007669"/>
    <property type="project" value="TreeGrafter"/>
</dbReference>
<keyword evidence="9 14" id="KW-0175">Coiled coil</keyword>
<evidence type="ECO:0000256" key="3">
    <source>
        <dbReference type="ARBA" id="ARBA00022568"/>
    </source>
</evidence>
<keyword evidence="7" id="KW-0106">Calcium</keyword>
<keyword evidence="2" id="KW-0597">Phosphoprotein</keyword>
<evidence type="ECO:0000313" key="19">
    <source>
        <dbReference type="Proteomes" id="UP000694388"/>
    </source>
</evidence>
<accession>A0A8C4N0Y2</accession>
<dbReference type="AlphaFoldDB" id="A0A8C4N0Y2"/>
<comment type="subcellular location">
    <subcellularLocation>
        <location evidence="13">Endomembrane system</location>
        <topology evidence="13">Single-pass type I membrane protein</topology>
    </subcellularLocation>
</comment>
<dbReference type="InterPro" id="IPR037608">
    <property type="entry name" value="STIM1/2"/>
</dbReference>
<dbReference type="PANTHER" id="PTHR15136:SF5">
    <property type="entry name" value="STROMAL INTERACTION MOLECULE HOMOLOG"/>
    <property type="match status" value="1"/>
</dbReference>
<dbReference type="Gene3D" id="1.20.5.340">
    <property type="match status" value="1"/>
</dbReference>
<dbReference type="FunFam" id="1.10.150.50:FF:000009">
    <property type="entry name" value="Stromal interaction molecule 1"/>
    <property type="match status" value="1"/>
</dbReference>
<keyword evidence="10" id="KW-0406">Ion transport</keyword>
<dbReference type="Gene3D" id="1.10.150.50">
    <property type="entry name" value="Transcription Factor, Ets-1"/>
    <property type="match status" value="1"/>
</dbReference>
<feature type="coiled-coil region" evidence="14">
    <location>
        <begin position="207"/>
        <end position="258"/>
    </location>
</feature>
<evidence type="ECO:0000256" key="5">
    <source>
        <dbReference type="ARBA" id="ARBA00022723"/>
    </source>
</evidence>
<dbReference type="Gene3D" id="1.10.238.180">
    <property type="match status" value="1"/>
</dbReference>
<evidence type="ECO:0000256" key="11">
    <source>
        <dbReference type="ARBA" id="ARBA00023136"/>
    </source>
</evidence>
<dbReference type="Pfam" id="PF25578">
    <property type="entry name" value="EF-hand_STIM1"/>
    <property type="match status" value="1"/>
</dbReference>
<dbReference type="GeneTree" id="ENSGT00390000000214"/>
<feature type="domain" description="SAM" evidence="17">
    <location>
        <begin position="106"/>
        <end position="164"/>
    </location>
</feature>
<evidence type="ECO:0000256" key="13">
    <source>
        <dbReference type="ARBA" id="ARBA00046288"/>
    </source>
</evidence>
<keyword evidence="4 15" id="KW-0812">Transmembrane</keyword>
<dbReference type="InterPro" id="IPR001660">
    <property type="entry name" value="SAM"/>
</dbReference>
<evidence type="ECO:0000259" key="17">
    <source>
        <dbReference type="PROSITE" id="PS50105"/>
    </source>
</evidence>
<keyword evidence="3" id="KW-0109">Calcium transport</keyword>
<evidence type="ECO:0000256" key="14">
    <source>
        <dbReference type="SAM" id="Coils"/>
    </source>
</evidence>
<feature type="transmembrane region" description="Helical" evidence="15">
    <location>
        <begin position="187"/>
        <end position="207"/>
    </location>
</feature>
<proteinExistence type="predicted"/>
<feature type="chain" id="PRO_5034084901" description="SAM domain-containing protein" evidence="16">
    <location>
        <begin position="22"/>
        <end position="359"/>
    </location>
</feature>
<dbReference type="OMA" id="XSRETED"/>
<keyword evidence="8 15" id="KW-1133">Transmembrane helix</keyword>
<evidence type="ECO:0000256" key="9">
    <source>
        <dbReference type="ARBA" id="ARBA00023054"/>
    </source>
</evidence>
<keyword evidence="19" id="KW-1185">Reference proteome</keyword>
<dbReference type="Pfam" id="PF07647">
    <property type="entry name" value="SAM_2"/>
    <property type="match status" value="1"/>
</dbReference>
<evidence type="ECO:0000256" key="2">
    <source>
        <dbReference type="ARBA" id="ARBA00022553"/>
    </source>
</evidence>
<dbReference type="SUPFAM" id="SSF47769">
    <property type="entry name" value="SAM/Pointed domain"/>
    <property type="match status" value="1"/>
</dbReference>
<dbReference type="PANTHER" id="PTHR15136">
    <property type="entry name" value="STROMAL INTERACTION MOLECULE HOMOLOG"/>
    <property type="match status" value="1"/>
</dbReference>
<dbReference type="GO" id="GO:0005783">
    <property type="term" value="C:endoplasmic reticulum"/>
    <property type="evidence" value="ECO:0007669"/>
    <property type="project" value="TreeGrafter"/>
</dbReference>
<dbReference type="Ensembl" id="ENSEBUT00000000827.1">
    <property type="protein sequence ID" value="ENSEBUP00000000528.1"/>
    <property type="gene ID" value="ENSEBUG00000000654.1"/>
</dbReference>
<keyword evidence="11 15" id="KW-0472">Membrane</keyword>
<dbReference type="GO" id="GO:0002115">
    <property type="term" value="P:store-operated calcium entry"/>
    <property type="evidence" value="ECO:0007669"/>
    <property type="project" value="TreeGrafter"/>
</dbReference>